<reference evidence="4" key="2">
    <citation type="submission" date="2016-01" db="EMBL/GenBank/DDBJ databases">
        <title>First complete genome sequence of a species in the genus Microterricola, an extremophilic cold active enzyme producing strain ERGS5:02 isolated from Sikkim Himalaya.</title>
        <authorList>
            <person name="Kumar R."/>
            <person name="Singh D."/>
            <person name="Swarnkar M.K."/>
        </authorList>
    </citation>
    <scope>NUCLEOTIDE SEQUENCE [LARGE SCALE GENOMIC DNA]</scope>
    <source>
        <strain evidence="4">ERGS5:02</strain>
    </source>
</reference>
<sequence length="351" mass="37475">MSALGALALLLLAILATAAIVLRASQRRRPGRIAQYSPPPGVGILSAAVLTRTEKRAAAAELVNLAVRKNLRFLAPDAGSKQLRVELLDGPPLGAEQRALIAALFGAPRTARTARKRRRVRTIRRDAALNRAVRGVVDGVRAQLTRSGQIRFDAAWPVMLVRVGAVASLALYGIALLWAPDIGLALLLGIAALGLATLALCAPPARLRLFSDESFEVRDHLNGLNDYIALAEADRIRFLQSPNGALTQSIDTPEGRVEALVLNEKLLPYAILFGHEQEWAKLLETEQRELAASGVLDAYDGLHLLAVVGNPAAELSLPELLGGLHGFDVDMSLLAGIELPDIDLGALSLDL</sequence>
<protein>
    <recommendedName>
        <fullName evidence="2">Predicted membrane protein YciQ-like C-terminal domain-containing protein</fullName>
    </recommendedName>
</protein>
<evidence type="ECO:0000313" key="4">
    <source>
        <dbReference type="Proteomes" id="UP000058305"/>
    </source>
</evidence>
<organism evidence="3 4">
    <name type="scientific">Microterricola viridarii</name>
    <dbReference type="NCBI Taxonomy" id="412690"/>
    <lineage>
        <taxon>Bacteria</taxon>
        <taxon>Bacillati</taxon>
        <taxon>Actinomycetota</taxon>
        <taxon>Actinomycetes</taxon>
        <taxon>Micrococcales</taxon>
        <taxon>Microbacteriaceae</taxon>
        <taxon>Microterricola</taxon>
    </lineage>
</organism>
<evidence type="ECO:0000313" key="3">
    <source>
        <dbReference type="EMBL" id="AMB58384.1"/>
    </source>
</evidence>
<reference evidence="3 4" key="1">
    <citation type="journal article" date="2016" name="J. Biotechnol.">
        <title>First complete genome sequence of a species in the genus Microterricola, an extremophilic cold active enzyme producing bacterial strain ERGS5:02 isolated from Sikkim Himalaya.</title>
        <authorList>
            <person name="Himanshu"/>
            <person name="Swarnkar M.K."/>
            <person name="Singh D."/>
            <person name="Kumar R."/>
        </authorList>
    </citation>
    <scope>NUCLEOTIDE SEQUENCE [LARGE SCALE GENOMIC DNA]</scope>
    <source>
        <strain evidence="3 4">ERGS5:02</strain>
    </source>
</reference>
<accession>A0A120I0Y4</accession>
<feature type="domain" description="Predicted membrane protein YciQ-like C-terminal" evidence="2">
    <location>
        <begin position="36"/>
        <end position="282"/>
    </location>
</feature>
<dbReference type="InterPro" id="IPR048389">
    <property type="entry name" value="YciQ-like_C"/>
</dbReference>
<keyword evidence="1" id="KW-0812">Transmembrane</keyword>
<feature type="transmembrane region" description="Helical" evidence="1">
    <location>
        <begin position="154"/>
        <end position="178"/>
    </location>
</feature>
<evidence type="ECO:0000256" key="1">
    <source>
        <dbReference type="SAM" id="Phobius"/>
    </source>
</evidence>
<keyword evidence="1" id="KW-0472">Membrane</keyword>
<dbReference type="Pfam" id="PF20990">
    <property type="entry name" value="DUF2207_C"/>
    <property type="match status" value="1"/>
</dbReference>
<name>A0A120I0Y4_9MICO</name>
<dbReference type="OrthoDB" id="5059350at2"/>
<dbReference type="RefSeq" id="WP_067227077.1">
    <property type="nucleotide sequence ID" value="NZ_CP014145.1"/>
</dbReference>
<keyword evidence="4" id="KW-1185">Reference proteome</keyword>
<feature type="transmembrane region" description="Helical" evidence="1">
    <location>
        <begin position="184"/>
        <end position="202"/>
    </location>
</feature>
<gene>
    <name evidence="3" type="ORF">AWU67_05430</name>
</gene>
<evidence type="ECO:0000259" key="2">
    <source>
        <dbReference type="Pfam" id="PF20990"/>
    </source>
</evidence>
<dbReference type="Proteomes" id="UP000058305">
    <property type="component" value="Chromosome"/>
</dbReference>
<dbReference type="EMBL" id="CP014145">
    <property type="protein sequence ID" value="AMB58384.1"/>
    <property type="molecule type" value="Genomic_DNA"/>
</dbReference>
<keyword evidence="1" id="KW-1133">Transmembrane helix</keyword>
<dbReference type="KEGG" id="mvd:AWU67_05430"/>
<dbReference type="AlphaFoldDB" id="A0A120I0Y4"/>
<proteinExistence type="predicted"/>